<reference evidence="1" key="1">
    <citation type="submission" date="2019-12" db="EMBL/GenBank/DDBJ databases">
        <title>Genome sequencing and annotation of Brassica cretica.</title>
        <authorList>
            <person name="Studholme D.J."/>
            <person name="Sarris P."/>
        </authorList>
    </citation>
    <scope>NUCLEOTIDE SEQUENCE</scope>
    <source>
        <strain evidence="1">PFS-109/04</strain>
        <tissue evidence="1">Leaf</tissue>
    </source>
</reference>
<dbReference type="Proteomes" id="UP000712600">
    <property type="component" value="Unassembled WGS sequence"/>
</dbReference>
<organism evidence="1 2">
    <name type="scientific">Brassica cretica</name>
    <name type="common">Mustard</name>
    <dbReference type="NCBI Taxonomy" id="69181"/>
    <lineage>
        <taxon>Eukaryota</taxon>
        <taxon>Viridiplantae</taxon>
        <taxon>Streptophyta</taxon>
        <taxon>Embryophyta</taxon>
        <taxon>Tracheophyta</taxon>
        <taxon>Spermatophyta</taxon>
        <taxon>Magnoliopsida</taxon>
        <taxon>eudicotyledons</taxon>
        <taxon>Gunneridae</taxon>
        <taxon>Pentapetalae</taxon>
        <taxon>rosids</taxon>
        <taxon>malvids</taxon>
        <taxon>Brassicales</taxon>
        <taxon>Brassicaceae</taxon>
        <taxon>Brassiceae</taxon>
        <taxon>Brassica</taxon>
    </lineage>
</organism>
<sequence>MDHMTYKLYLGPMGTIGSGWGSCMKAESLVGLEKVSIDTPFSPSIDATIELSIDVPSSKLYRVGLACSLARVLVSPSIDTKGAPSIDTKGGTSLVLRFSDGECCVPGGISLVLRFSVVTIKGWALSGVCRTWPLDLRARQIVARPGRPGFVRPMDGQKDSQTASLGNWHVLYLGIGMKDCFGNLGLYPFPVLQRIGLVLDRGGEDTV</sequence>
<dbReference type="PROSITE" id="PS51257">
    <property type="entry name" value="PROKAR_LIPOPROTEIN"/>
    <property type="match status" value="1"/>
</dbReference>
<protein>
    <submittedName>
        <fullName evidence="1">Uncharacterized protein</fullName>
    </submittedName>
</protein>
<accession>A0A8S9S3D8</accession>
<comment type="caution">
    <text evidence="1">The sequence shown here is derived from an EMBL/GenBank/DDBJ whole genome shotgun (WGS) entry which is preliminary data.</text>
</comment>
<evidence type="ECO:0000313" key="2">
    <source>
        <dbReference type="Proteomes" id="UP000712600"/>
    </source>
</evidence>
<dbReference type="EMBL" id="QGKX02000088">
    <property type="protein sequence ID" value="KAF3587236.1"/>
    <property type="molecule type" value="Genomic_DNA"/>
</dbReference>
<name>A0A8S9S3D8_BRACR</name>
<evidence type="ECO:0000313" key="1">
    <source>
        <dbReference type="EMBL" id="KAF3587236.1"/>
    </source>
</evidence>
<proteinExistence type="predicted"/>
<gene>
    <name evidence="1" type="ORF">F2Q69_00029985</name>
</gene>
<dbReference type="AlphaFoldDB" id="A0A8S9S3D8"/>